<evidence type="ECO:0000256" key="2">
    <source>
        <dbReference type="ARBA" id="ARBA00022598"/>
    </source>
</evidence>
<sequence length="800" mass="86401">MVDVALLLGGPSEERGISLNSARSVADHLEGGVVDLKEIIFFDRQVRPYAIPRGLLYCNTPSDFDFKLAHEGRPLTEAELLDRLRGVDLVFPVMHGAFGEDGQVQALLERAGVPYVGTGAEACATAFDKYRAKEALDAHGIGAVPSLLVDASMSDVEAEELIAGAFPEADKLVLKPAKGGSSIDVFVARDRGAAADILRALRKRHDRIVVQPRMTGVEVTTIVLEGPDGPVALIPVEIELHNRAGDDEIFDYRRKYLASNDSHYHCPPPRDDETIAGIQRASEAVFKALGLRDFARIDGWLQPDGTVLVSDVNPISGMEQNSFLFIQAAQLGMAHADVLREVLRAAARRSGLELPAVFSGSSAQTGRPVAVLFGGATAERQVSVLSGTNVWLKLARSERYAPMPYLLSPDGTVWQVSYSTALRHSVEEIVYACRDGQRLEERRARLAERIIERLALPAEARTASVVPPVQLSMDEFLARHDLVFIALHGGIGENGTLQELFDRHGIRYNGSGPEASRLCADKYETGRIVATLAGEGIHTARRIRVDVPETVDEGAAGALWQDIMAECTGTRVVVKPLDDGCSAGIVPLGNASDLRLYLDLINADARRIKDAGFSLLAPEQLIEMPTTRPRHLLFEDYIDTDDLRVEDGPGAAELVWGRERDTGWIEVTVGVLGSKGAMAAMNPSITVASAGILSLEEKFMGGTGINITPPPGPPLGRVEPGAVEAVRTRIARTANALGMAGYGRIDAFMHRKTGEVIIIEANSLPGLTPATVFYHQGLAEEPPLPPRQILERILDLAADS</sequence>
<comment type="similarity">
    <text evidence="1">Belongs to the D-alanine--D-alanine ligase family.</text>
</comment>
<evidence type="ECO:0000313" key="11">
    <source>
        <dbReference type="Proteomes" id="UP001500620"/>
    </source>
</evidence>
<dbReference type="Proteomes" id="UP001500620">
    <property type="component" value="Unassembled WGS sequence"/>
</dbReference>
<dbReference type="EMBL" id="BAABAT010000033">
    <property type="protein sequence ID" value="GAA4259010.1"/>
    <property type="molecule type" value="Genomic_DNA"/>
</dbReference>
<dbReference type="PROSITE" id="PS50975">
    <property type="entry name" value="ATP_GRASP"/>
    <property type="match status" value="2"/>
</dbReference>
<keyword evidence="7" id="KW-0961">Cell wall biogenesis/degradation</keyword>
<evidence type="ECO:0000259" key="9">
    <source>
        <dbReference type="PROSITE" id="PS50975"/>
    </source>
</evidence>
<feature type="domain" description="ATP-grasp" evidence="9">
    <location>
        <begin position="133"/>
        <end position="344"/>
    </location>
</feature>
<dbReference type="Gene3D" id="3.40.50.20">
    <property type="match status" value="2"/>
</dbReference>
<evidence type="ECO:0000256" key="8">
    <source>
        <dbReference type="PROSITE-ProRule" id="PRU00409"/>
    </source>
</evidence>
<dbReference type="Gene3D" id="3.30.470.20">
    <property type="entry name" value="ATP-grasp fold, B domain"/>
    <property type="match status" value="2"/>
</dbReference>
<gene>
    <name evidence="10" type="ORF">GCM10022255_082010</name>
</gene>
<dbReference type="InterPro" id="IPR011095">
    <property type="entry name" value="Dala_Dala_lig_C"/>
</dbReference>
<protein>
    <recommendedName>
        <fullName evidence="9">ATP-grasp domain-containing protein</fullName>
    </recommendedName>
</protein>
<dbReference type="Pfam" id="PF07478">
    <property type="entry name" value="Dala_Dala_lig_C"/>
    <property type="match status" value="2"/>
</dbReference>
<evidence type="ECO:0000256" key="1">
    <source>
        <dbReference type="ARBA" id="ARBA00010871"/>
    </source>
</evidence>
<evidence type="ECO:0000256" key="7">
    <source>
        <dbReference type="ARBA" id="ARBA00023316"/>
    </source>
</evidence>
<dbReference type="PROSITE" id="PS00843">
    <property type="entry name" value="DALA_DALA_LIGASE_1"/>
    <property type="match status" value="1"/>
</dbReference>
<keyword evidence="3 8" id="KW-0547">Nucleotide-binding</keyword>
<keyword evidence="6" id="KW-0573">Peptidoglycan synthesis</keyword>
<name>A0ABP8DLJ6_9ACTN</name>
<dbReference type="InterPro" id="IPR000291">
    <property type="entry name" value="D-Ala_lig_Van_CS"/>
</dbReference>
<keyword evidence="4 8" id="KW-0067">ATP-binding</keyword>
<evidence type="ECO:0000256" key="4">
    <source>
        <dbReference type="ARBA" id="ARBA00022840"/>
    </source>
</evidence>
<evidence type="ECO:0000256" key="5">
    <source>
        <dbReference type="ARBA" id="ARBA00022960"/>
    </source>
</evidence>
<evidence type="ECO:0000313" key="10">
    <source>
        <dbReference type="EMBL" id="GAA4259010.1"/>
    </source>
</evidence>
<dbReference type="PANTHER" id="PTHR23132">
    <property type="entry name" value="D-ALANINE--D-ALANINE LIGASE"/>
    <property type="match status" value="1"/>
</dbReference>
<evidence type="ECO:0000256" key="6">
    <source>
        <dbReference type="ARBA" id="ARBA00022984"/>
    </source>
</evidence>
<proteinExistence type="inferred from homology"/>
<dbReference type="PANTHER" id="PTHR23132:SF0">
    <property type="entry name" value="D-ALANINE-D-ALANINE LIGASE FAMILY"/>
    <property type="match status" value="1"/>
</dbReference>
<organism evidence="10 11">
    <name type="scientific">Dactylosporangium darangshiense</name>
    <dbReference type="NCBI Taxonomy" id="579108"/>
    <lineage>
        <taxon>Bacteria</taxon>
        <taxon>Bacillati</taxon>
        <taxon>Actinomycetota</taxon>
        <taxon>Actinomycetes</taxon>
        <taxon>Micromonosporales</taxon>
        <taxon>Micromonosporaceae</taxon>
        <taxon>Dactylosporangium</taxon>
    </lineage>
</organism>
<dbReference type="Pfam" id="PF01820">
    <property type="entry name" value="Dala_Dala_lig_N"/>
    <property type="match status" value="2"/>
</dbReference>
<dbReference type="SUPFAM" id="SSF56059">
    <property type="entry name" value="Glutathione synthetase ATP-binding domain-like"/>
    <property type="match status" value="2"/>
</dbReference>
<dbReference type="SUPFAM" id="SSF52440">
    <property type="entry name" value="PreATP-grasp domain"/>
    <property type="match status" value="2"/>
</dbReference>
<keyword evidence="11" id="KW-1185">Reference proteome</keyword>
<dbReference type="InterPro" id="IPR011761">
    <property type="entry name" value="ATP-grasp"/>
</dbReference>
<evidence type="ECO:0000256" key="3">
    <source>
        <dbReference type="ARBA" id="ARBA00022741"/>
    </source>
</evidence>
<feature type="domain" description="ATP-grasp" evidence="9">
    <location>
        <begin position="529"/>
        <end position="795"/>
    </location>
</feature>
<accession>A0ABP8DLJ6</accession>
<dbReference type="InterPro" id="IPR011127">
    <property type="entry name" value="Dala_Dala_lig_N"/>
</dbReference>
<reference evidence="11" key="1">
    <citation type="journal article" date="2019" name="Int. J. Syst. Evol. Microbiol.">
        <title>The Global Catalogue of Microorganisms (GCM) 10K type strain sequencing project: providing services to taxonomists for standard genome sequencing and annotation.</title>
        <authorList>
            <consortium name="The Broad Institute Genomics Platform"/>
            <consortium name="The Broad Institute Genome Sequencing Center for Infectious Disease"/>
            <person name="Wu L."/>
            <person name="Ma J."/>
        </authorList>
    </citation>
    <scope>NUCLEOTIDE SEQUENCE [LARGE SCALE GENOMIC DNA]</scope>
    <source>
        <strain evidence="11">JCM 17441</strain>
    </source>
</reference>
<keyword evidence="2" id="KW-0436">Ligase</keyword>
<dbReference type="RefSeq" id="WP_345135958.1">
    <property type="nucleotide sequence ID" value="NZ_BAABAT010000033.1"/>
</dbReference>
<keyword evidence="5" id="KW-0133">Cell shape</keyword>
<dbReference type="InterPro" id="IPR016185">
    <property type="entry name" value="PreATP-grasp_dom_sf"/>
</dbReference>
<dbReference type="PROSITE" id="PS00844">
    <property type="entry name" value="DALA_DALA_LIGASE_2"/>
    <property type="match status" value="1"/>
</dbReference>
<comment type="caution">
    <text evidence="10">The sequence shown here is derived from an EMBL/GenBank/DDBJ whole genome shotgun (WGS) entry which is preliminary data.</text>
</comment>